<dbReference type="EC" id="3.1.-.-" evidence="6"/>
<organism evidence="8 9">
    <name type="scientific">Nonomuraea helvata</name>
    <dbReference type="NCBI Taxonomy" id="37484"/>
    <lineage>
        <taxon>Bacteria</taxon>
        <taxon>Bacillati</taxon>
        <taxon>Actinomycetota</taxon>
        <taxon>Actinomycetes</taxon>
        <taxon>Streptosporangiales</taxon>
        <taxon>Streptosporangiaceae</taxon>
        <taxon>Nonomuraea</taxon>
    </lineage>
</organism>
<evidence type="ECO:0000256" key="3">
    <source>
        <dbReference type="ARBA" id="ARBA00022723"/>
    </source>
</evidence>
<keyword evidence="2 6" id="KW-0540">Nuclease</keyword>
<keyword evidence="3 6" id="KW-0479">Metal-binding</keyword>
<evidence type="ECO:0000259" key="7">
    <source>
        <dbReference type="Pfam" id="PF01850"/>
    </source>
</evidence>
<dbReference type="SUPFAM" id="SSF88723">
    <property type="entry name" value="PIN domain-like"/>
    <property type="match status" value="1"/>
</dbReference>
<feature type="binding site" evidence="6">
    <location>
        <position position="5"/>
    </location>
    <ligand>
        <name>Mg(2+)</name>
        <dbReference type="ChEBI" id="CHEBI:18420"/>
    </ligand>
</feature>
<gene>
    <name evidence="6" type="primary">vapC</name>
    <name evidence="8" type="ORF">ACFFSA_21230</name>
</gene>
<evidence type="ECO:0000256" key="6">
    <source>
        <dbReference type="HAMAP-Rule" id="MF_00265"/>
    </source>
</evidence>
<dbReference type="HAMAP" id="MF_00265">
    <property type="entry name" value="VapC_Nob1"/>
    <property type="match status" value="1"/>
</dbReference>
<comment type="function">
    <text evidence="6">Toxic component of a toxin-antitoxin (TA) system. An RNase.</text>
</comment>
<sequence length="142" mass="16225">MLLADINVLVNAFRHESADHDRCHAFMEEMVNGDSSYAVSDFVVNGFIRMVTNRRVYKDPDDLERALIFAETYRNQPQASVVTPEGRHWEIFTRLCRQAGATGNLVPDVYLAALAIEHGCEFVSCDKDFARFQGLRWRSPLN</sequence>
<comment type="similarity">
    <text evidence="6">Belongs to the PINc/VapC protein family.</text>
</comment>
<proteinExistence type="inferred from homology"/>
<dbReference type="Gene3D" id="3.40.50.1010">
    <property type="entry name" value="5'-nuclease"/>
    <property type="match status" value="1"/>
</dbReference>
<evidence type="ECO:0000256" key="4">
    <source>
        <dbReference type="ARBA" id="ARBA00022801"/>
    </source>
</evidence>
<evidence type="ECO:0000313" key="8">
    <source>
        <dbReference type="EMBL" id="MFB9625614.1"/>
    </source>
</evidence>
<keyword evidence="9" id="KW-1185">Reference proteome</keyword>
<keyword evidence="4 6" id="KW-0378">Hydrolase</keyword>
<dbReference type="InterPro" id="IPR006226">
    <property type="entry name" value="Mtu_PIN"/>
</dbReference>
<dbReference type="InterPro" id="IPR002716">
    <property type="entry name" value="PIN_dom"/>
</dbReference>
<feature type="domain" description="PIN" evidence="7">
    <location>
        <begin position="5"/>
        <end position="133"/>
    </location>
</feature>
<keyword evidence="1 6" id="KW-1277">Toxin-antitoxin system</keyword>
<accession>A0ABV5S3L6</accession>
<dbReference type="CDD" id="cd18678">
    <property type="entry name" value="PIN_MtVapC25_VapC33-like"/>
    <property type="match status" value="1"/>
</dbReference>
<evidence type="ECO:0000256" key="2">
    <source>
        <dbReference type="ARBA" id="ARBA00022722"/>
    </source>
</evidence>
<reference evidence="8 9" key="1">
    <citation type="submission" date="2024-09" db="EMBL/GenBank/DDBJ databases">
        <authorList>
            <person name="Sun Q."/>
            <person name="Mori K."/>
        </authorList>
    </citation>
    <scope>NUCLEOTIDE SEQUENCE [LARGE SCALE GENOMIC DNA]</scope>
    <source>
        <strain evidence="8 9">JCM 3143</strain>
    </source>
</reference>
<dbReference type="InterPro" id="IPR029060">
    <property type="entry name" value="PIN-like_dom_sf"/>
</dbReference>
<evidence type="ECO:0000256" key="1">
    <source>
        <dbReference type="ARBA" id="ARBA00022649"/>
    </source>
</evidence>
<comment type="cofactor">
    <cofactor evidence="6">
        <name>Mg(2+)</name>
        <dbReference type="ChEBI" id="CHEBI:18420"/>
    </cofactor>
</comment>
<dbReference type="Pfam" id="PF01850">
    <property type="entry name" value="PIN"/>
    <property type="match status" value="1"/>
</dbReference>
<keyword evidence="6" id="KW-0800">Toxin</keyword>
<dbReference type="InterPro" id="IPR022907">
    <property type="entry name" value="VapC_family"/>
</dbReference>
<dbReference type="EMBL" id="JBHMBW010000018">
    <property type="protein sequence ID" value="MFB9625614.1"/>
    <property type="molecule type" value="Genomic_DNA"/>
</dbReference>
<dbReference type="Proteomes" id="UP001589532">
    <property type="component" value="Unassembled WGS sequence"/>
</dbReference>
<comment type="caution">
    <text evidence="8">The sequence shown here is derived from an EMBL/GenBank/DDBJ whole genome shotgun (WGS) entry which is preliminary data.</text>
</comment>
<feature type="binding site" evidence="6">
    <location>
        <position position="108"/>
    </location>
    <ligand>
        <name>Mg(2+)</name>
        <dbReference type="ChEBI" id="CHEBI:18420"/>
    </ligand>
</feature>
<name>A0ABV5S3L6_9ACTN</name>
<evidence type="ECO:0000313" key="9">
    <source>
        <dbReference type="Proteomes" id="UP001589532"/>
    </source>
</evidence>
<protein>
    <recommendedName>
        <fullName evidence="6">Ribonuclease VapC</fullName>
        <shortName evidence="6">RNase VapC</shortName>
        <ecNumber evidence="6">3.1.-.-</ecNumber>
    </recommendedName>
    <alternativeName>
        <fullName evidence="6">Toxin VapC</fullName>
    </alternativeName>
</protein>
<dbReference type="NCBIfam" id="TIGR00028">
    <property type="entry name" value="Mtu_PIN_fam"/>
    <property type="match status" value="1"/>
</dbReference>
<dbReference type="RefSeq" id="WP_344992113.1">
    <property type="nucleotide sequence ID" value="NZ_BAAAXV010000005.1"/>
</dbReference>
<keyword evidence="5 6" id="KW-0460">Magnesium</keyword>
<evidence type="ECO:0000256" key="5">
    <source>
        <dbReference type="ARBA" id="ARBA00022842"/>
    </source>
</evidence>